<proteinExistence type="predicted"/>
<gene>
    <name evidence="1" type="ORF">SAMN02745207_03575</name>
</gene>
<protein>
    <submittedName>
        <fullName evidence="1">Uncharacterized protein</fullName>
    </submittedName>
</protein>
<keyword evidence="2" id="KW-1185">Reference proteome</keyword>
<dbReference type="Proteomes" id="UP000184447">
    <property type="component" value="Unassembled WGS sequence"/>
</dbReference>
<name>A0A1M5XDZ5_9CLOT</name>
<dbReference type="EMBL" id="FQXM01000028">
    <property type="protein sequence ID" value="SHH98077.1"/>
    <property type="molecule type" value="Genomic_DNA"/>
</dbReference>
<evidence type="ECO:0000313" key="2">
    <source>
        <dbReference type="Proteomes" id="UP000184447"/>
    </source>
</evidence>
<reference evidence="1 2" key="1">
    <citation type="submission" date="2016-11" db="EMBL/GenBank/DDBJ databases">
        <authorList>
            <person name="Jaros S."/>
            <person name="Januszkiewicz K."/>
            <person name="Wedrychowicz H."/>
        </authorList>
    </citation>
    <scope>NUCLEOTIDE SEQUENCE [LARGE SCALE GENOMIC DNA]</scope>
    <source>
        <strain evidence="1 2">DSM 8605</strain>
    </source>
</reference>
<sequence>MLRYIGPFFKMNKLTPEQIDSQLFHLSKESIKSIVMFSNFGIIADVNKLTHNIPPTNDINTTNKFSPLLCVYKKASFKLKNKNDMNVWNENKFKKDINISSNAYMTLCILELLEYYKNFKKVDKSKFNYYKFYTKLAKEQLEFYAAYLRNEEGVFVDKKDCTDPITEKIKLKDKETPFSFSNQALLMNAYYKCSLHLENEEQEEFKNFAYDIFKMFKEYKEELYELPMQDLSKLCLFLSLFYEASMDEEVKSLALDIFDCFADNYIPEDSLKFTSTENLSIIYFNAQLLYTHTKLFKLKELSDKIFFILKKNYDENYSMLYKTTDSKESKYNASELLLYFSIMFYKNNTNNNEFEDEELVQLYENHIINSGIICKWPDAPSLGDIERYRNFEENSANLLEEQFFKVPESSENNCGNFIPGFLKSVYYNRSKNEFKQKKLDFDSRENFNLFFLIIYCYNRNLFFEK</sequence>
<dbReference type="AlphaFoldDB" id="A0A1M5XDZ5"/>
<organism evidence="1 2">
    <name type="scientific">Clostridium grantii DSM 8605</name>
    <dbReference type="NCBI Taxonomy" id="1121316"/>
    <lineage>
        <taxon>Bacteria</taxon>
        <taxon>Bacillati</taxon>
        <taxon>Bacillota</taxon>
        <taxon>Clostridia</taxon>
        <taxon>Eubacteriales</taxon>
        <taxon>Clostridiaceae</taxon>
        <taxon>Clostridium</taxon>
    </lineage>
</organism>
<accession>A0A1M5XDZ5</accession>
<dbReference type="RefSeq" id="WP_073340209.1">
    <property type="nucleotide sequence ID" value="NZ_FQXM01000028.1"/>
</dbReference>
<dbReference type="OrthoDB" id="1949729at2"/>
<evidence type="ECO:0000313" key="1">
    <source>
        <dbReference type="EMBL" id="SHH98077.1"/>
    </source>
</evidence>
<dbReference type="STRING" id="1121316.SAMN02745207_03575"/>